<feature type="transmembrane region" description="Helical" evidence="7">
    <location>
        <begin position="423"/>
        <end position="450"/>
    </location>
</feature>
<dbReference type="PANTHER" id="PTHR30572">
    <property type="entry name" value="MEMBRANE COMPONENT OF TRANSPORTER-RELATED"/>
    <property type="match status" value="1"/>
</dbReference>
<feature type="transmembrane region" description="Helical" evidence="7">
    <location>
        <begin position="298"/>
        <end position="319"/>
    </location>
</feature>
<feature type="transmembrane region" description="Helical" evidence="7">
    <location>
        <begin position="672"/>
        <end position="700"/>
    </location>
</feature>
<feature type="transmembrane region" description="Helical" evidence="7">
    <location>
        <begin position="471"/>
        <end position="492"/>
    </location>
</feature>
<feature type="transmembrane region" description="Helical" evidence="7">
    <location>
        <begin position="351"/>
        <end position="370"/>
    </location>
</feature>
<reference evidence="10 11" key="1">
    <citation type="submission" date="2020-08" db="EMBL/GenBank/DDBJ databases">
        <title>Genomic Encyclopedia of Type Strains, Phase IV (KMG-IV): sequencing the most valuable type-strain genomes for metagenomic binning, comparative biology and taxonomic classification.</title>
        <authorList>
            <person name="Goeker M."/>
        </authorList>
    </citation>
    <scope>NUCLEOTIDE SEQUENCE [LARGE SCALE GENOMIC DNA]</scope>
    <source>
        <strain evidence="10 11">YIM 65646</strain>
    </source>
</reference>
<dbReference type="Pfam" id="PF12704">
    <property type="entry name" value="MacB_PCD"/>
    <property type="match status" value="2"/>
</dbReference>
<name>A0A841FG53_9ACTN</name>
<dbReference type="Proteomes" id="UP000548476">
    <property type="component" value="Unassembled WGS sequence"/>
</dbReference>
<dbReference type="InterPro" id="IPR003838">
    <property type="entry name" value="ABC3_permease_C"/>
</dbReference>
<evidence type="ECO:0000256" key="7">
    <source>
        <dbReference type="SAM" id="Phobius"/>
    </source>
</evidence>
<feature type="transmembrane region" description="Helical" evidence="7">
    <location>
        <begin position="721"/>
        <end position="747"/>
    </location>
</feature>
<feature type="transmembrane region" description="Helical" evidence="7">
    <location>
        <begin position="326"/>
        <end position="345"/>
    </location>
</feature>
<dbReference type="GO" id="GO:0022857">
    <property type="term" value="F:transmembrane transporter activity"/>
    <property type="evidence" value="ECO:0007669"/>
    <property type="project" value="TreeGrafter"/>
</dbReference>
<keyword evidence="11" id="KW-1185">Reference proteome</keyword>
<comment type="subcellular location">
    <subcellularLocation>
        <location evidence="1">Cell membrane</location>
        <topology evidence="1">Multi-pass membrane protein</topology>
    </subcellularLocation>
</comment>
<dbReference type="RefSeq" id="WP_184787480.1">
    <property type="nucleotide sequence ID" value="NZ_BONT01000110.1"/>
</dbReference>
<dbReference type="InterPro" id="IPR050250">
    <property type="entry name" value="Macrolide_Exporter_MacB"/>
</dbReference>
<feature type="transmembrane region" description="Helical" evidence="7">
    <location>
        <begin position="397"/>
        <end position="417"/>
    </location>
</feature>
<keyword evidence="3 7" id="KW-0812">Transmembrane</keyword>
<comment type="similarity">
    <text evidence="6">Belongs to the ABC-4 integral membrane protein family.</text>
</comment>
<dbReference type="GO" id="GO:0005886">
    <property type="term" value="C:plasma membrane"/>
    <property type="evidence" value="ECO:0007669"/>
    <property type="project" value="UniProtKB-SubCell"/>
</dbReference>
<keyword evidence="4 7" id="KW-1133">Transmembrane helix</keyword>
<feature type="domain" description="MacB-like periplasmic core" evidence="9">
    <location>
        <begin position="473"/>
        <end position="629"/>
    </location>
</feature>
<dbReference type="Pfam" id="PF02687">
    <property type="entry name" value="FtsX"/>
    <property type="match status" value="2"/>
</dbReference>
<feature type="transmembrane region" description="Helical" evidence="7">
    <location>
        <begin position="767"/>
        <end position="785"/>
    </location>
</feature>
<feature type="domain" description="MacB-like periplasmic core" evidence="9">
    <location>
        <begin position="20"/>
        <end position="222"/>
    </location>
</feature>
<accession>A0A841FG53</accession>
<gene>
    <name evidence="10" type="ORF">HNR73_002449</name>
</gene>
<organism evidence="10 11">
    <name type="scientific">Phytomonospora endophytica</name>
    <dbReference type="NCBI Taxonomy" id="714109"/>
    <lineage>
        <taxon>Bacteria</taxon>
        <taxon>Bacillati</taxon>
        <taxon>Actinomycetota</taxon>
        <taxon>Actinomycetes</taxon>
        <taxon>Micromonosporales</taxon>
        <taxon>Micromonosporaceae</taxon>
        <taxon>Phytomonospora</taxon>
    </lineage>
</organism>
<evidence type="ECO:0000259" key="8">
    <source>
        <dbReference type="Pfam" id="PF02687"/>
    </source>
</evidence>
<feature type="transmembrane region" description="Helical" evidence="7">
    <location>
        <begin position="255"/>
        <end position="278"/>
    </location>
</feature>
<keyword evidence="5 7" id="KW-0472">Membrane</keyword>
<dbReference type="PANTHER" id="PTHR30572:SF4">
    <property type="entry name" value="ABC TRANSPORTER PERMEASE YTRF"/>
    <property type="match status" value="1"/>
</dbReference>
<comment type="caution">
    <text evidence="10">The sequence shown here is derived from an EMBL/GenBank/DDBJ whole genome shotgun (WGS) entry which is preliminary data.</text>
</comment>
<feature type="transmembrane region" description="Helical" evidence="7">
    <location>
        <begin position="20"/>
        <end position="39"/>
    </location>
</feature>
<evidence type="ECO:0000313" key="11">
    <source>
        <dbReference type="Proteomes" id="UP000548476"/>
    </source>
</evidence>
<evidence type="ECO:0000256" key="4">
    <source>
        <dbReference type="ARBA" id="ARBA00022989"/>
    </source>
</evidence>
<evidence type="ECO:0000256" key="3">
    <source>
        <dbReference type="ARBA" id="ARBA00022692"/>
    </source>
</evidence>
<evidence type="ECO:0000313" key="10">
    <source>
        <dbReference type="EMBL" id="MBB6034595.1"/>
    </source>
</evidence>
<evidence type="ECO:0000256" key="2">
    <source>
        <dbReference type="ARBA" id="ARBA00022475"/>
    </source>
</evidence>
<evidence type="ECO:0000256" key="6">
    <source>
        <dbReference type="ARBA" id="ARBA00038076"/>
    </source>
</evidence>
<protein>
    <submittedName>
        <fullName evidence="10">Putative ABC transport system permease protein</fullName>
    </submittedName>
</protein>
<feature type="domain" description="ABC3 transporter permease C-terminal" evidence="8">
    <location>
        <begin position="678"/>
        <end position="794"/>
    </location>
</feature>
<evidence type="ECO:0000259" key="9">
    <source>
        <dbReference type="Pfam" id="PF12704"/>
    </source>
</evidence>
<dbReference type="InterPro" id="IPR025857">
    <property type="entry name" value="MacB_PCD"/>
</dbReference>
<sequence>MPKLPPSFRLAWAHALRQSLTALAVIIGVAFIAATFIVTDGARDAMNTQTSGQYRGSAAAVFDEEGFTGAALDRIRATPGVAAVAGAVFGPGAIRSTASQSARLPEIGWLSAVQSAPFQPFDVVSGRLPGAGEAVIDAATAESNGYVLGSALAASAGDNRPTSTYTLVGTIDTEGTRFADRPMVGLSPDDALAAFGQDSFDRLLVAASPGTSPDTLVAALKTSLGADADILTHDEIVDLELRDAYRNLDIIRAGLFLFALIAVLTAGFVIANTFTIVLAQRGRQLALLRLVGSSRAQIFRGVLLEAGLVGGGASLLGLAAGIGVAAGLRAVLTGLGTSFGGAFVIEPRTLVVAFVTGVLVTTGSAALPAWRGTRVPPIAALAETATEVARPIGRARIASGVLLLAAAVASLALPASIPQVALIGILGFFGLVALGPAYIPALARVVGWPVARLGGWARLAVVYSARNRRRVAATTTTLVLCVSLVSAVMIGAKSIEAGIDAEMATSFPADFTVNGAVPAELVSELAARPELGTVLAQRSGEVDGTVVQTGDPAILDQANPRPKEGFPGDLRDGTVVVTGDFGGHVGDTLRLRGHDFTVVAVLTEPGDFAVFTEADARLLLPDAPVTALMITASGSLEEASAVVRDAIAAHPALSLMDVDAYRDARTAGLDRLLAAVIALLALAALIALVGIANTLSLSVVERAREHGVLRALGVGRRGVRGMLAVEAMLVAVVGAVLGLGLGLWVAWAAVEALKADGPVTLTVPAGQVAGVLGTVVLAALAASVLPARRAVRAPIVDALSRE</sequence>
<evidence type="ECO:0000256" key="5">
    <source>
        <dbReference type="ARBA" id="ARBA00023136"/>
    </source>
</evidence>
<keyword evidence="2" id="KW-1003">Cell membrane</keyword>
<dbReference type="EMBL" id="JACHGT010000005">
    <property type="protein sequence ID" value="MBB6034595.1"/>
    <property type="molecule type" value="Genomic_DNA"/>
</dbReference>
<dbReference type="AlphaFoldDB" id="A0A841FG53"/>
<proteinExistence type="inferred from homology"/>
<evidence type="ECO:0000256" key="1">
    <source>
        <dbReference type="ARBA" id="ARBA00004651"/>
    </source>
</evidence>
<feature type="domain" description="ABC3 transporter permease C-terminal" evidence="8">
    <location>
        <begin position="257"/>
        <end position="377"/>
    </location>
</feature>